<dbReference type="PROSITE" id="PS51257">
    <property type="entry name" value="PROKAR_LIPOPROTEIN"/>
    <property type="match status" value="1"/>
</dbReference>
<dbReference type="HOGENOM" id="CLU_424961_0_0_6"/>
<name>A4A4Q7_9GAMM</name>
<dbReference type="STRING" id="314285.KT71_09132"/>
<gene>
    <name evidence="2" type="ORF">KT71_09132</name>
</gene>
<proteinExistence type="predicted"/>
<feature type="signal peptide" evidence="1">
    <location>
        <begin position="1"/>
        <end position="20"/>
    </location>
</feature>
<reference evidence="2 3" key="2">
    <citation type="journal article" date="2009" name="PLoS ONE">
        <title>The photosynthetic apparatus and its regulation in the aerobic gammaproteobacterium Congregibacter litoralis gen. nov., sp. nov.</title>
        <authorList>
            <person name="Spring S."/>
            <person name="Lunsdorf H."/>
            <person name="Fuchs B.M."/>
            <person name="Tindall B.J."/>
        </authorList>
    </citation>
    <scope>NUCLEOTIDE SEQUENCE [LARGE SCALE GENOMIC DNA]</scope>
    <source>
        <strain evidence="2">KT71</strain>
    </source>
</reference>
<protein>
    <submittedName>
        <fullName evidence="2">Uncharacterized protein</fullName>
    </submittedName>
</protein>
<dbReference type="EMBL" id="AAOA02000003">
    <property type="protein sequence ID" value="EAQ98778.2"/>
    <property type="molecule type" value="Genomic_DNA"/>
</dbReference>
<keyword evidence="3" id="KW-1185">Reference proteome</keyword>
<organism evidence="2 3">
    <name type="scientific">Congregibacter litoralis KT71</name>
    <dbReference type="NCBI Taxonomy" id="314285"/>
    <lineage>
        <taxon>Bacteria</taxon>
        <taxon>Pseudomonadati</taxon>
        <taxon>Pseudomonadota</taxon>
        <taxon>Gammaproteobacteria</taxon>
        <taxon>Cellvibrionales</taxon>
        <taxon>Halieaceae</taxon>
        <taxon>Congregibacter</taxon>
    </lineage>
</organism>
<sequence>MYPLLRVAAACTFLALVACGGGGGGGASNPATPPAFAPAPSPSTTTDIDDLLAVVSFFRTSSIGQNYALRIELKNQGQSQFIGNQDAEWAVFLGPHINAVPRQDLSPMRVDTRSPVLIDTLSSITVESNASTRIDTDLRSRDLDNGTYIRVCLTIEGEPILDTCSEVFQYRENISVPYVTGSEVASREIGVDGRYGSATLDVLARRLDPFLVANFYLSENAPDIQFAIADGVYRAFVYDATTSDFAPGLPGDIISDVALTDLDSADFFGEPEGGVWRALQAAKPETYDPNNTSLARFFGENVSAPSRIGICLITNPSNVIVACSEELEEGFVGPPICSEGFIQVGTETENMMACQNVSPPQGGLCLAQFQGATLFSESDTVLEIGATLSTVGCSGDTTINVAVPFALADGTVTITGVVCAEEDAPWACTIVSPSDGMYDLRIAAPQCAIGSSASTLFAETEGRTLDALALSGFCSGTTTPPSTSLEIVPPCELPCAYTEFAIDNEPSFTRPDGAVFDTDSLDFSLDEASGLVRASVGVYWTGPRCGEGSPPQPTDTCTLNITLLDVSNGTSETRFGVDNTADKCGDARCVPVVLTGAQTVFTTRELNCSSTYVLEMQQARADAPMADAELLAALLFETPACDKL</sequence>
<dbReference type="Proteomes" id="UP000019205">
    <property type="component" value="Chromosome"/>
</dbReference>
<reference evidence="2 3" key="1">
    <citation type="journal article" date="2007" name="Proc. Natl. Acad. Sci. U.S.A.">
        <title>Characterization of a marine gammaproteobacterium capable of aerobic anoxygenic photosynthesis.</title>
        <authorList>
            <person name="Fuchs B.M."/>
            <person name="Spring S."/>
            <person name="Teeling H."/>
            <person name="Quast C."/>
            <person name="Wulf J."/>
            <person name="Schattenhofer M."/>
            <person name="Yan S."/>
            <person name="Ferriera S."/>
            <person name="Johnson J."/>
            <person name="Glockner F.O."/>
            <person name="Amann R."/>
        </authorList>
    </citation>
    <scope>NUCLEOTIDE SEQUENCE [LARGE SCALE GENOMIC DNA]</scope>
    <source>
        <strain evidence="2">KT71</strain>
    </source>
</reference>
<feature type="chain" id="PRO_5002665267" evidence="1">
    <location>
        <begin position="21"/>
        <end position="644"/>
    </location>
</feature>
<evidence type="ECO:0000256" key="1">
    <source>
        <dbReference type="SAM" id="SignalP"/>
    </source>
</evidence>
<dbReference type="AlphaFoldDB" id="A4A4Q7"/>
<accession>A4A4Q7</accession>
<comment type="caution">
    <text evidence="2">The sequence shown here is derived from an EMBL/GenBank/DDBJ whole genome shotgun (WGS) entry which is preliminary data.</text>
</comment>
<evidence type="ECO:0000313" key="2">
    <source>
        <dbReference type="EMBL" id="EAQ98778.2"/>
    </source>
</evidence>
<evidence type="ECO:0000313" key="3">
    <source>
        <dbReference type="Proteomes" id="UP000019205"/>
    </source>
</evidence>
<keyword evidence="1" id="KW-0732">Signal</keyword>